<evidence type="ECO:0000259" key="1">
    <source>
        <dbReference type="Pfam" id="PF00646"/>
    </source>
</evidence>
<sequence length="393" mass="44591">MKRSNPPFGGTSGPKMKVIRGQAPTDTCMSRSIVSKNMSSNHVFDSQRENKVVHKRTTLCLNEDLDSIVLPEENVAGVLSFLEFKELAVCSLVSKTWMNALSQIRCIRLSLNDKWNDDKLIFSASHLESLIKLEIDWDESCGLDSKKLCYFLSRCPKLKHFHFCGNVVNYTHPNGIADEAFLPLQFAHDLETLVWENVKLGEQIGHIDKILRDKKNLKTLRLCYISFDQDRHPIPSKIKSLSAEIGNLYNIRVLDISGSRLNFHKFDAHVLFSELRELVRLRISDPSDISLAAVSHYCPKLDFLGIYGGCNRFTLEGLLGVLRSCPIRSLYTLGVFGSGIDASDLKRICTEGRHSLLQVQIGPRRYRPFDLRVILMREAVEEASEGRVQLIVR</sequence>
<dbReference type="EMBL" id="HBGY01016823">
    <property type="protein sequence ID" value="CAD9583099.1"/>
    <property type="molecule type" value="Transcribed_RNA"/>
</dbReference>
<evidence type="ECO:0000313" key="2">
    <source>
        <dbReference type="EMBL" id="CAD9583099.1"/>
    </source>
</evidence>
<dbReference type="InterPro" id="IPR032675">
    <property type="entry name" value="LRR_dom_sf"/>
</dbReference>
<feature type="domain" description="F-box" evidence="1">
    <location>
        <begin position="70"/>
        <end position="103"/>
    </location>
</feature>
<protein>
    <recommendedName>
        <fullName evidence="1">F-box domain-containing protein</fullName>
    </recommendedName>
</protein>
<reference evidence="2" key="1">
    <citation type="submission" date="2021-01" db="EMBL/GenBank/DDBJ databases">
        <authorList>
            <person name="Corre E."/>
            <person name="Pelletier E."/>
            <person name="Niang G."/>
            <person name="Scheremetjew M."/>
            <person name="Finn R."/>
            <person name="Kale V."/>
            <person name="Holt S."/>
            <person name="Cochrane G."/>
            <person name="Meng A."/>
            <person name="Brown T."/>
            <person name="Cohen L."/>
        </authorList>
    </citation>
    <scope>NUCLEOTIDE SEQUENCE</scope>
    <source>
        <strain evidence="2">B650</strain>
    </source>
</reference>
<dbReference type="Gene3D" id="3.80.10.10">
    <property type="entry name" value="Ribonuclease Inhibitor"/>
    <property type="match status" value="1"/>
</dbReference>
<dbReference type="InterPro" id="IPR001810">
    <property type="entry name" value="F-box_dom"/>
</dbReference>
<name>A0A7S2P914_9STRA</name>
<dbReference type="Pfam" id="PF00646">
    <property type="entry name" value="F-box"/>
    <property type="match status" value="1"/>
</dbReference>
<organism evidence="2">
    <name type="scientific">Leptocylindrus danicus</name>
    <dbReference type="NCBI Taxonomy" id="163516"/>
    <lineage>
        <taxon>Eukaryota</taxon>
        <taxon>Sar</taxon>
        <taxon>Stramenopiles</taxon>
        <taxon>Ochrophyta</taxon>
        <taxon>Bacillariophyta</taxon>
        <taxon>Coscinodiscophyceae</taxon>
        <taxon>Chaetocerotophycidae</taxon>
        <taxon>Leptocylindrales</taxon>
        <taxon>Leptocylindraceae</taxon>
        <taxon>Leptocylindrus</taxon>
    </lineage>
</organism>
<gene>
    <name evidence="2" type="ORF">LDAN0321_LOCUS10878</name>
</gene>
<dbReference type="AlphaFoldDB" id="A0A7S2P914"/>
<accession>A0A7S2P914</accession>
<proteinExistence type="predicted"/>
<dbReference type="SUPFAM" id="SSF52047">
    <property type="entry name" value="RNI-like"/>
    <property type="match status" value="1"/>
</dbReference>